<dbReference type="SUPFAM" id="SSF69065">
    <property type="entry name" value="RNase III domain-like"/>
    <property type="match status" value="2"/>
</dbReference>
<keyword evidence="15" id="KW-0464">Manganese</keyword>
<keyword evidence="12" id="KW-0460">Magnesium</keyword>
<keyword evidence="14" id="KW-0051">Antiviral defense</keyword>
<evidence type="ECO:0000256" key="2">
    <source>
        <dbReference type="ARBA" id="ARBA00001946"/>
    </source>
</evidence>
<evidence type="ECO:0000256" key="14">
    <source>
        <dbReference type="ARBA" id="ARBA00023118"/>
    </source>
</evidence>
<dbReference type="SMART" id="SM00490">
    <property type="entry name" value="HELICc"/>
    <property type="match status" value="1"/>
</dbReference>
<dbReference type="PANTHER" id="PTHR14950:SF62">
    <property type="entry name" value="DICER-LIKE PROTEIN 1"/>
    <property type="match status" value="1"/>
</dbReference>
<dbReference type="GO" id="GO:0051607">
    <property type="term" value="P:defense response to virus"/>
    <property type="evidence" value="ECO:0007669"/>
    <property type="project" value="UniProtKB-KW"/>
</dbReference>
<evidence type="ECO:0000256" key="11">
    <source>
        <dbReference type="ARBA" id="ARBA00022840"/>
    </source>
</evidence>
<dbReference type="GO" id="GO:0005634">
    <property type="term" value="C:nucleus"/>
    <property type="evidence" value="ECO:0007669"/>
    <property type="project" value="TreeGrafter"/>
</dbReference>
<feature type="domain" description="Helicase ATP-binding" evidence="20">
    <location>
        <begin position="89"/>
        <end position="270"/>
    </location>
</feature>
<dbReference type="PROSITE" id="PS51192">
    <property type="entry name" value="HELICASE_ATP_BIND_1"/>
    <property type="match status" value="1"/>
</dbReference>
<name>X0LKF8_FUSOX</name>
<dbReference type="GO" id="GO:0004525">
    <property type="term" value="F:ribonuclease III activity"/>
    <property type="evidence" value="ECO:0007669"/>
    <property type="project" value="InterPro"/>
</dbReference>
<dbReference type="InterPro" id="IPR056755">
    <property type="entry name" value="DSRM_2"/>
</dbReference>
<dbReference type="GO" id="GO:0004386">
    <property type="term" value="F:helicase activity"/>
    <property type="evidence" value="ECO:0007669"/>
    <property type="project" value="UniProtKB-KW"/>
</dbReference>
<dbReference type="SMART" id="SM00487">
    <property type="entry name" value="DEXDc"/>
    <property type="match status" value="1"/>
</dbReference>
<dbReference type="GO" id="GO:0003723">
    <property type="term" value="F:RNA binding"/>
    <property type="evidence" value="ECO:0007669"/>
    <property type="project" value="UniProtKB-UniRule"/>
</dbReference>
<dbReference type="GO" id="GO:0030422">
    <property type="term" value="P:siRNA processing"/>
    <property type="evidence" value="ECO:0007669"/>
    <property type="project" value="TreeGrafter"/>
</dbReference>
<dbReference type="SMART" id="SM00535">
    <property type="entry name" value="RIBOc"/>
    <property type="match status" value="2"/>
</dbReference>
<feature type="domain" description="Helicase C-terminal" evidence="21">
    <location>
        <begin position="410"/>
        <end position="594"/>
    </location>
</feature>
<dbReference type="InterPro" id="IPR001650">
    <property type="entry name" value="Helicase_C-like"/>
</dbReference>
<evidence type="ECO:0000256" key="12">
    <source>
        <dbReference type="ARBA" id="ARBA00022842"/>
    </source>
</evidence>
<keyword evidence="8" id="KW-0378">Hydrolase</keyword>
<dbReference type="InterPro" id="IPR005034">
    <property type="entry name" value="Dicer_dimerisation"/>
</dbReference>
<evidence type="ECO:0000256" key="3">
    <source>
        <dbReference type="ARBA" id="ARBA00020797"/>
    </source>
</evidence>
<accession>X0LKF8</accession>
<comment type="cofactor">
    <cofactor evidence="2">
        <name>Mg(2+)</name>
        <dbReference type="ChEBI" id="CHEBI:18420"/>
    </cofactor>
</comment>
<dbReference type="InterPro" id="IPR014001">
    <property type="entry name" value="Helicase_ATP-bd"/>
</dbReference>
<feature type="domain" description="RNase III" evidence="18">
    <location>
        <begin position="1045"/>
        <end position="1154"/>
    </location>
</feature>
<keyword evidence="9" id="KW-0347">Helicase</keyword>
<dbReference type="PROSITE" id="PS50821">
    <property type="entry name" value="PAZ"/>
    <property type="match status" value="1"/>
</dbReference>
<dbReference type="PANTHER" id="PTHR14950">
    <property type="entry name" value="DICER-RELATED"/>
    <property type="match status" value="1"/>
</dbReference>
<feature type="domain" description="Dicer dsRNA-binding fold" evidence="22">
    <location>
        <begin position="612"/>
        <end position="700"/>
    </location>
</feature>
<keyword evidence="10" id="KW-0862">Zinc</keyword>
<dbReference type="Gene3D" id="3.30.160.380">
    <property type="entry name" value="Dicer dimerisation domain"/>
    <property type="match status" value="1"/>
</dbReference>
<dbReference type="EMBL" id="JH657931">
    <property type="protein sequence ID" value="EXM26363.1"/>
    <property type="molecule type" value="Genomic_DNA"/>
</dbReference>
<organism evidence="23">
    <name type="scientific">Fusarium oxysporum f. sp. vasinfectum 25433</name>
    <dbReference type="NCBI Taxonomy" id="1089449"/>
    <lineage>
        <taxon>Eukaryota</taxon>
        <taxon>Fungi</taxon>
        <taxon>Dikarya</taxon>
        <taxon>Ascomycota</taxon>
        <taxon>Pezizomycotina</taxon>
        <taxon>Sordariomycetes</taxon>
        <taxon>Hypocreomycetidae</taxon>
        <taxon>Hypocreales</taxon>
        <taxon>Nectriaceae</taxon>
        <taxon>Fusarium</taxon>
        <taxon>Fusarium oxysporum species complex</taxon>
    </lineage>
</organism>
<feature type="domain" description="PAZ" evidence="19">
    <location>
        <begin position="846"/>
        <end position="976"/>
    </location>
</feature>
<evidence type="ECO:0000259" key="18">
    <source>
        <dbReference type="PROSITE" id="PS50142"/>
    </source>
</evidence>
<comment type="similarity">
    <text evidence="16 17">Belongs to the helicase family. Dicer subfamily.</text>
</comment>
<dbReference type="Pfam" id="PF03368">
    <property type="entry name" value="Dicer_dimer"/>
    <property type="match status" value="1"/>
</dbReference>
<comment type="cofactor">
    <cofactor evidence="1">
        <name>Mn(2+)</name>
        <dbReference type="ChEBI" id="CHEBI:29035"/>
    </cofactor>
</comment>
<evidence type="ECO:0000256" key="9">
    <source>
        <dbReference type="ARBA" id="ARBA00022806"/>
    </source>
</evidence>
<protein>
    <recommendedName>
        <fullName evidence="3">Dicer-like protein 1</fullName>
    </recommendedName>
</protein>
<keyword evidence="7" id="KW-0547">Nucleotide-binding</keyword>
<reference evidence="23" key="1">
    <citation type="submission" date="2011-11" db="EMBL/GenBank/DDBJ databases">
        <title>The Genome Sequence of Fusarium oxysporum Cotton.</title>
        <authorList>
            <consortium name="The Broad Institute Genome Sequencing Platform"/>
            <person name="Ma L.-J."/>
            <person name="Gale L.R."/>
            <person name="Schwartz D.C."/>
            <person name="Zhou S."/>
            <person name="Corby-Kistler H."/>
            <person name="Young S.K."/>
            <person name="Zeng Q."/>
            <person name="Gargeya S."/>
            <person name="Fitzgerald M."/>
            <person name="Haas B."/>
            <person name="Abouelleil A."/>
            <person name="Alvarado L."/>
            <person name="Arachchi H.M."/>
            <person name="Berlin A."/>
            <person name="Brown A."/>
            <person name="Chapman S.B."/>
            <person name="Chen Z."/>
            <person name="Dunbar C."/>
            <person name="Freedman E."/>
            <person name="Gearin G."/>
            <person name="Goldberg J."/>
            <person name="Griggs A."/>
            <person name="Gujja S."/>
            <person name="Heiman D."/>
            <person name="Howarth C."/>
            <person name="Larson L."/>
            <person name="Lui A."/>
            <person name="MacDonald P.J.P."/>
            <person name="Montmayeur A."/>
            <person name="Murphy C."/>
            <person name="Neiman D."/>
            <person name="Pearson M."/>
            <person name="Priest M."/>
            <person name="Roberts A."/>
            <person name="Saif S."/>
            <person name="Shea T."/>
            <person name="Shenoy N."/>
            <person name="Sisk P."/>
            <person name="Stolte C."/>
            <person name="Sykes S."/>
            <person name="Wortman J."/>
            <person name="Nusbaum C."/>
            <person name="Birren B."/>
        </authorList>
    </citation>
    <scope>NUCLEOTIDE SEQUENCE [LARGE SCALE GENOMIC DNA]</scope>
    <source>
        <strain evidence="23">25433</strain>
    </source>
</reference>
<evidence type="ECO:0000256" key="1">
    <source>
        <dbReference type="ARBA" id="ARBA00001936"/>
    </source>
</evidence>
<dbReference type="GO" id="GO:0050688">
    <property type="term" value="P:regulation of defense response to virus"/>
    <property type="evidence" value="ECO:0007669"/>
    <property type="project" value="UniProtKB-KW"/>
</dbReference>
<evidence type="ECO:0000256" key="8">
    <source>
        <dbReference type="ARBA" id="ARBA00022801"/>
    </source>
</evidence>
<dbReference type="CDD" id="cd00593">
    <property type="entry name" value="RIBOc"/>
    <property type="match status" value="2"/>
</dbReference>
<keyword evidence="5" id="KW-0479">Metal-binding</keyword>
<evidence type="ECO:0000256" key="13">
    <source>
        <dbReference type="ARBA" id="ARBA00022884"/>
    </source>
</evidence>
<dbReference type="GO" id="GO:0005737">
    <property type="term" value="C:cytoplasm"/>
    <property type="evidence" value="ECO:0007669"/>
    <property type="project" value="TreeGrafter"/>
</dbReference>
<dbReference type="SUPFAM" id="SSF52540">
    <property type="entry name" value="P-loop containing nucleoside triphosphate hydrolases"/>
    <property type="match status" value="1"/>
</dbReference>
<dbReference type="Gene3D" id="3.40.50.300">
    <property type="entry name" value="P-loop containing nucleotide triphosphate hydrolases"/>
    <property type="match status" value="2"/>
</dbReference>
<dbReference type="InterPro" id="IPR036389">
    <property type="entry name" value="RNase_III_sf"/>
</dbReference>
<evidence type="ECO:0000256" key="17">
    <source>
        <dbReference type="PROSITE-ProRule" id="PRU00657"/>
    </source>
</evidence>
<dbReference type="InterPro" id="IPR006935">
    <property type="entry name" value="Helicase/UvrB_N"/>
</dbReference>
<evidence type="ECO:0000259" key="21">
    <source>
        <dbReference type="PROSITE" id="PS51194"/>
    </source>
</evidence>
<proteinExistence type="inferred from homology"/>
<dbReference type="PROSITE" id="PS51327">
    <property type="entry name" value="DICER_DSRBF"/>
    <property type="match status" value="1"/>
</dbReference>
<dbReference type="GO" id="GO:0003677">
    <property type="term" value="F:DNA binding"/>
    <property type="evidence" value="ECO:0007669"/>
    <property type="project" value="InterPro"/>
</dbReference>
<dbReference type="GO" id="GO:0005524">
    <property type="term" value="F:ATP binding"/>
    <property type="evidence" value="ECO:0007669"/>
    <property type="project" value="UniProtKB-KW"/>
</dbReference>
<dbReference type="Pfam" id="PF04851">
    <property type="entry name" value="ResIII"/>
    <property type="match status" value="1"/>
</dbReference>
<gene>
    <name evidence="23" type="ORF">FOTG_07364</name>
</gene>
<evidence type="ECO:0000256" key="7">
    <source>
        <dbReference type="ARBA" id="ARBA00022741"/>
    </source>
</evidence>
<evidence type="ECO:0000259" key="20">
    <source>
        <dbReference type="PROSITE" id="PS51192"/>
    </source>
</evidence>
<keyword evidence="11" id="KW-0067">ATP-binding</keyword>
<dbReference type="InterPro" id="IPR038248">
    <property type="entry name" value="Dicer_dimer_sf"/>
</dbReference>
<dbReference type="InterPro" id="IPR003100">
    <property type="entry name" value="PAZ_dom"/>
</dbReference>
<dbReference type="OrthoDB" id="416741at2759"/>
<evidence type="ECO:0000256" key="15">
    <source>
        <dbReference type="ARBA" id="ARBA00023211"/>
    </source>
</evidence>
<dbReference type="InterPro" id="IPR027417">
    <property type="entry name" value="P-loop_NTPase"/>
</dbReference>
<dbReference type="PROSITE" id="PS00517">
    <property type="entry name" value="RNASE_3_1"/>
    <property type="match status" value="1"/>
</dbReference>
<evidence type="ECO:0000256" key="4">
    <source>
        <dbReference type="ARBA" id="ARBA00022721"/>
    </source>
</evidence>
<dbReference type="Pfam" id="PF24995">
    <property type="entry name" value="DSRM_2"/>
    <property type="match status" value="1"/>
</dbReference>
<dbReference type="InterPro" id="IPR000999">
    <property type="entry name" value="RNase_III_dom"/>
</dbReference>
<dbReference type="CDD" id="cd18034">
    <property type="entry name" value="DEXHc_dicer"/>
    <property type="match status" value="1"/>
</dbReference>
<evidence type="ECO:0000259" key="19">
    <source>
        <dbReference type="PROSITE" id="PS50821"/>
    </source>
</evidence>
<sequence length="1501" mass="170350">MSDHEYIDTDDEDDRYRLIVNPSKPRKFTEKKLRDQAALQAHIEKTQRDAARSAVPFSDPSKQSLAQLMNQNESHKIIASPREYQIELFERAKERNLLVVLPTVGTGKTLISALLLRHHLEQELEARAIGKPKKVAFFLVEKVALCVQQHAVLSCNLGAHPVTKFVGHMKGMTKTKEYWDEKFGENMVVVCTAQILLDCLTCGFITMSRINLLIFDEAHHTKKKHPYARIMDGYYCKHEGEKPRILGMTASPVDARTKDVRDTALELERSLDSQIATISDEVLMETMHRKKQTEETVNYSRPEAPDDTKTHLWEQIFALVSRNEQFKLSLEFTKEASSVLGTWCADRYWELAMTDLETERLAARTSREFIGDIAATRADLATEAVRRVQEIVQAHKFGAIDPKAEGLSAKVKSLHKILSHAFTMDGTKRCIVFVEKRYTARLLSDLYSQPSMRIPRISASYMVGCQSTNSSFGTMLFREQVLALHEFKRGNTNCLFTTPVAEEGIDVPDCDLVIRFDLYNSVIQYLQSKGRARQARSRYITMMEEGNLTHIRSAKQALRDSQALEKFCLSLSADRKLHDDLIDEDMEMMVERMQHQVYEIPSTGARLTFPASLEILARFVSHLSTGSYAKVEYQVQKVGDRYLADVVMPLQSPVNFVKGTQQRSKLLAKCSAAFEACKILIRDKHVDGNLQPTFKKKVHAMRNARLAVSSNKKADYDMRLRPEIWAERGEWTECFATTITIKDGGALRKAIAGKSLILLSRKPIPKLPGVPLFFGNGHSSIAELAPNQDALKLNPEEADGLTKFTHRVFADVFSKEYDTTSDQYPYLLAPYADSPQSDTRSHIDWNVVNLVSKNEVLELENAPEDFFVNKLVTDPYDGGRKLVIKGIDKTKKPSDPTPEGVPESRSRAYRSVEPTIMQYSNSLYYKSRQRVKWRDDQPVVKAELLSLRQNLLDEFEVDEKVNMECFIILEPLHVSPLPIDVVSMAMAFPAIIHRIDSVLIVLDACNLLDLEIPPELALEAMTKDSDNSGEHDTEQINFQTGMGDNYERLEFLGDCFLKMATTISIYTLMPDGNECKYHVERMLLICNQNLFNHAVDRKLQEFVRSKAFDRRTWYPDLPLKKGKAPKTSMKHNLADKTIADVCEALIGAAYLTSKASNMDLAVKAVTRMTKSKNHRMKAFKDYYKAYKVPEWQEGNASASQRSLVQKVAQATGYRFKSAQLVQSAFKHPSWPYESVPDYQRLEFLGDSLLDMAIVDYLYQNFPRADPQWLTEHKMAMVSNQFLGCLCVKLGLHQHLLTSTSSLLSQIRDYVVELEVAEENARKEAKEDGTPMRKDFWLKVDSAPKVYADVIEALVGAMFVDSKYKFSVVENFFTKFIQPYFQDMRLYDTFANKHPVTFLSKKMHQEFGCTNWRISAEAVPCSADQGMAALKDTEMCAVFMVHQKVIADDTSESGRYSKQRAATKALEILDSFGEDVEAAKRFLGCDCQLGGGDVEVDHGTAV</sequence>
<evidence type="ECO:0000256" key="16">
    <source>
        <dbReference type="ARBA" id="ARBA00035116"/>
    </source>
</evidence>
<evidence type="ECO:0000256" key="10">
    <source>
        <dbReference type="ARBA" id="ARBA00022833"/>
    </source>
</evidence>
<evidence type="ECO:0000256" key="5">
    <source>
        <dbReference type="ARBA" id="ARBA00022723"/>
    </source>
</evidence>
<dbReference type="FunFam" id="1.10.1520.10:FF:000015">
    <property type="entry name" value="Dicer-like protein 1"/>
    <property type="match status" value="1"/>
</dbReference>
<dbReference type="PROSITE" id="PS51194">
    <property type="entry name" value="HELICASE_CTER"/>
    <property type="match status" value="1"/>
</dbReference>
<evidence type="ECO:0000313" key="23">
    <source>
        <dbReference type="EMBL" id="EXM26363.1"/>
    </source>
</evidence>
<dbReference type="HOGENOM" id="CLU_000907_4_3_1"/>
<dbReference type="Pfam" id="PF00271">
    <property type="entry name" value="Helicase_C"/>
    <property type="match status" value="1"/>
</dbReference>
<keyword evidence="13 17" id="KW-0694">RNA-binding</keyword>
<dbReference type="Gene3D" id="1.10.1520.10">
    <property type="entry name" value="Ribonuclease III domain"/>
    <property type="match status" value="2"/>
</dbReference>
<dbReference type="PROSITE" id="PS50142">
    <property type="entry name" value="RNASE_3_2"/>
    <property type="match status" value="2"/>
</dbReference>
<dbReference type="GO" id="GO:0046872">
    <property type="term" value="F:metal ion binding"/>
    <property type="evidence" value="ECO:0007669"/>
    <property type="project" value="UniProtKB-KW"/>
</dbReference>
<evidence type="ECO:0000259" key="22">
    <source>
        <dbReference type="PROSITE" id="PS51327"/>
    </source>
</evidence>
<keyword evidence="6" id="KW-0677">Repeat</keyword>
<evidence type="ECO:0000256" key="6">
    <source>
        <dbReference type="ARBA" id="ARBA00022737"/>
    </source>
</evidence>
<keyword evidence="4" id="KW-0930">Antiviral protein</keyword>
<feature type="domain" description="RNase III" evidence="18">
    <location>
        <begin position="1204"/>
        <end position="1362"/>
    </location>
</feature>
<dbReference type="Pfam" id="PF00636">
    <property type="entry name" value="Ribonuclease_3"/>
    <property type="match status" value="2"/>
</dbReference>
<reference evidence="23" key="2">
    <citation type="submission" date="2012-05" db="EMBL/GenBank/DDBJ databases">
        <title>The Genome Annotation of Fusarium oxysporum Cotton.</title>
        <authorList>
            <consortium name="The Broad Institute Genomics Platform"/>
            <person name="Ma L.-J."/>
            <person name="Corby-Kistler H."/>
            <person name="Broz K."/>
            <person name="Gale L.R."/>
            <person name="Jonkers W."/>
            <person name="O'Donnell K."/>
            <person name="Ploetz R."/>
            <person name="Steinberg C."/>
            <person name="Schwartz D.C."/>
            <person name="VanEtten H."/>
            <person name="Zhou S."/>
            <person name="Young S.K."/>
            <person name="Zeng Q."/>
            <person name="Gargeya S."/>
            <person name="Fitzgerald M."/>
            <person name="Abouelleil A."/>
            <person name="Alvarado L."/>
            <person name="Chapman S.B."/>
            <person name="Gainer-Dewar J."/>
            <person name="Goldberg J."/>
            <person name="Griggs A."/>
            <person name="Gujja S."/>
            <person name="Hansen M."/>
            <person name="Howarth C."/>
            <person name="Imamovic A."/>
            <person name="Ireland A."/>
            <person name="Larimer J."/>
            <person name="McCowan C."/>
            <person name="Murphy C."/>
            <person name="Pearson M."/>
            <person name="Poon T.W."/>
            <person name="Priest M."/>
            <person name="Roberts A."/>
            <person name="Saif S."/>
            <person name="Shea T."/>
            <person name="Sykes S."/>
            <person name="Wortman J."/>
            <person name="Nusbaum C."/>
            <person name="Birren B."/>
        </authorList>
    </citation>
    <scope>NUCLEOTIDE SEQUENCE</scope>
    <source>
        <strain evidence="23">25433</strain>
    </source>
</reference>
<dbReference type="Proteomes" id="UP000030701">
    <property type="component" value="Unassembled WGS sequence"/>
</dbReference>